<feature type="compositionally biased region" description="Basic residues" evidence="1">
    <location>
        <begin position="94"/>
        <end position="104"/>
    </location>
</feature>
<feature type="compositionally biased region" description="Basic and acidic residues" evidence="1">
    <location>
        <begin position="21"/>
        <end position="73"/>
    </location>
</feature>
<feature type="region of interest" description="Disordered" evidence="1">
    <location>
        <begin position="21"/>
        <end position="127"/>
    </location>
</feature>
<sequence>MIFYKTDEHFILTMQLKDRVCSSTEDFRPHQMNEKENTDMDDKAEEQAREKEWNHKRRDGQGCHHHSENLRGNDHRHHGHDKSEPFGPWPFNSNRHHHHHHHGRFGGFSDAPPPRHHHRHHHSDEPHRFTNFNGFDCRFDREDRFPPPPGWTHGPHFPPHFFPHHGHHYPHHMGPYKNHGHEGPHFDHCHHHVPFPDRF</sequence>
<proteinExistence type="predicted"/>
<evidence type="ECO:0000256" key="1">
    <source>
        <dbReference type="SAM" id="MobiDB-lite"/>
    </source>
</evidence>
<accession>A0A1G4K408</accession>
<protein>
    <submittedName>
        <fullName evidence="2">LAMI_0F14246g1_1</fullName>
    </submittedName>
</protein>
<gene>
    <name evidence="2" type="ORF">LAMI_0F14246G</name>
</gene>
<dbReference type="Proteomes" id="UP000191024">
    <property type="component" value="Chromosome F"/>
</dbReference>
<evidence type="ECO:0000313" key="2">
    <source>
        <dbReference type="EMBL" id="SCU98350.1"/>
    </source>
</evidence>
<keyword evidence="3" id="KW-1185">Reference proteome</keyword>
<evidence type="ECO:0000313" key="3">
    <source>
        <dbReference type="Proteomes" id="UP000191024"/>
    </source>
</evidence>
<dbReference type="AlphaFoldDB" id="A0A1G4K408"/>
<name>A0A1G4K408_9SACH</name>
<organism evidence="2 3">
    <name type="scientific">Lachancea mirantina</name>
    <dbReference type="NCBI Taxonomy" id="1230905"/>
    <lineage>
        <taxon>Eukaryota</taxon>
        <taxon>Fungi</taxon>
        <taxon>Dikarya</taxon>
        <taxon>Ascomycota</taxon>
        <taxon>Saccharomycotina</taxon>
        <taxon>Saccharomycetes</taxon>
        <taxon>Saccharomycetales</taxon>
        <taxon>Saccharomycetaceae</taxon>
        <taxon>Lachancea</taxon>
    </lineage>
</organism>
<reference evidence="3" key="1">
    <citation type="submission" date="2016-03" db="EMBL/GenBank/DDBJ databases">
        <authorList>
            <person name="Devillers H."/>
        </authorList>
    </citation>
    <scope>NUCLEOTIDE SEQUENCE [LARGE SCALE GENOMIC DNA]</scope>
</reference>
<dbReference type="EMBL" id="LT598467">
    <property type="protein sequence ID" value="SCU98350.1"/>
    <property type="molecule type" value="Genomic_DNA"/>
</dbReference>